<feature type="domain" description="Sulfatase N-terminal" evidence="3">
    <location>
        <begin position="29"/>
        <end position="358"/>
    </location>
</feature>
<gene>
    <name evidence="4" type="ORF">FHS59_000651</name>
</gene>
<keyword evidence="4" id="KW-0378">Hydrolase</keyword>
<evidence type="ECO:0000313" key="5">
    <source>
        <dbReference type="Proteomes" id="UP000588604"/>
    </source>
</evidence>
<organism evidence="4 5">
    <name type="scientific">Algoriphagus iocasae</name>
    <dbReference type="NCBI Taxonomy" id="1836499"/>
    <lineage>
        <taxon>Bacteria</taxon>
        <taxon>Pseudomonadati</taxon>
        <taxon>Bacteroidota</taxon>
        <taxon>Cytophagia</taxon>
        <taxon>Cytophagales</taxon>
        <taxon>Cyclobacteriaceae</taxon>
        <taxon>Algoriphagus</taxon>
    </lineage>
</organism>
<dbReference type="Gene3D" id="3.30.1120.10">
    <property type="match status" value="1"/>
</dbReference>
<keyword evidence="2" id="KW-0732">Signal</keyword>
<dbReference type="PANTHER" id="PTHR42693">
    <property type="entry name" value="ARYLSULFATASE FAMILY MEMBER"/>
    <property type="match status" value="1"/>
</dbReference>
<dbReference type="Pfam" id="PF00884">
    <property type="entry name" value="Sulfatase"/>
    <property type="match status" value="1"/>
</dbReference>
<comment type="caution">
    <text evidence="4">The sequence shown here is derived from an EMBL/GenBank/DDBJ whole genome shotgun (WGS) entry which is preliminary data.</text>
</comment>
<name>A0A841MLB4_9BACT</name>
<dbReference type="RefSeq" id="WP_184492993.1">
    <property type="nucleotide sequence ID" value="NZ_JACIJO010000001.1"/>
</dbReference>
<protein>
    <submittedName>
        <fullName evidence="4">Putative sulfatase</fullName>
        <ecNumber evidence="4">3.1.6.-</ecNumber>
    </submittedName>
</protein>
<dbReference type="GO" id="GO:0004065">
    <property type="term" value="F:arylsulfatase activity"/>
    <property type="evidence" value="ECO:0007669"/>
    <property type="project" value="TreeGrafter"/>
</dbReference>
<accession>A0A841MLB4</accession>
<dbReference type="EC" id="3.1.6.-" evidence="4"/>
<keyword evidence="5" id="KW-1185">Reference proteome</keyword>
<evidence type="ECO:0000313" key="4">
    <source>
        <dbReference type="EMBL" id="MBB6325036.1"/>
    </source>
</evidence>
<dbReference type="SUPFAM" id="SSF53649">
    <property type="entry name" value="Alkaline phosphatase-like"/>
    <property type="match status" value="1"/>
</dbReference>
<dbReference type="AlphaFoldDB" id="A0A841MLB4"/>
<feature type="chain" id="PRO_5032458777" evidence="2">
    <location>
        <begin position="20"/>
        <end position="479"/>
    </location>
</feature>
<comment type="similarity">
    <text evidence="1">Belongs to the sulfatase family.</text>
</comment>
<dbReference type="Gene3D" id="3.40.720.10">
    <property type="entry name" value="Alkaline Phosphatase, subunit A"/>
    <property type="match status" value="1"/>
</dbReference>
<evidence type="ECO:0000256" key="1">
    <source>
        <dbReference type="ARBA" id="ARBA00008779"/>
    </source>
</evidence>
<dbReference type="Proteomes" id="UP000588604">
    <property type="component" value="Unassembled WGS sequence"/>
</dbReference>
<feature type="signal peptide" evidence="2">
    <location>
        <begin position="1"/>
        <end position="19"/>
    </location>
</feature>
<dbReference type="EMBL" id="JACIJO010000001">
    <property type="protein sequence ID" value="MBB6325036.1"/>
    <property type="molecule type" value="Genomic_DNA"/>
</dbReference>
<dbReference type="PANTHER" id="PTHR42693:SF33">
    <property type="entry name" value="ARYLSULFATASE"/>
    <property type="match status" value="1"/>
</dbReference>
<reference evidence="4 5" key="1">
    <citation type="submission" date="2020-08" db="EMBL/GenBank/DDBJ databases">
        <title>Genomic Encyclopedia of Type Strains, Phase IV (KMG-IV): sequencing the most valuable type-strain genomes for metagenomic binning, comparative biology and taxonomic classification.</title>
        <authorList>
            <person name="Goeker M."/>
        </authorList>
    </citation>
    <scope>NUCLEOTIDE SEQUENCE [LARGE SCALE GENOMIC DNA]</scope>
    <source>
        <strain evidence="4 5">DSM 102044</strain>
    </source>
</reference>
<dbReference type="InterPro" id="IPR050738">
    <property type="entry name" value="Sulfatase"/>
</dbReference>
<proteinExistence type="inferred from homology"/>
<dbReference type="InterPro" id="IPR000917">
    <property type="entry name" value="Sulfatase_N"/>
</dbReference>
<evidence type="ECO:0000256" key="2">
    <source>
        <dbReference type="SAM" id="SignalP"/>
    </source>
</evidence>
<sequence>MKRVYVLSILTLLSLNSFISPKPKPNKQPNIILIFIDDMGWADFSSFGNKDAQTPNFDQMASEGISFEQFYVNSPICSPSRVAISTGTYPQRWNITSYLDNRAQNQKRGMASWLDPKAPMLARRLQEAGYATGHFGKWHMGGQRDVTDAPQITSYGFDESLTNFEGLGAKLLPLTKDETGKVGRIWQDAEILGEPVTWMQRSEITTGFIDEAIQFIDKAENKEQPFYVNIWPDDVHSPYWPPFEDYGLAKEAGKRGLYLAVLEAMDQQFGKLFDYIKSNPELSENTLILICSDNGPELGAGQAGNLKGYKTHLYEGGIRSSLIVWGASYLDEKAIGSRNKESVFSAIDMMPSLLEFTGLQPEKKSVLDGENMIETILGKSTASRKAPIFYSRPPDRKNYYGIENLPDLAVRDGNWKLLCDYDGGRPELYQIVNDPGEKHNLAETYPDIVKKLTDKVVSWYQSMPVLDENTSNNKMVLSL</sequence>
<evidence type="ECO:0000259" key="3">
    <source>
        <dbReference type="Pfam" id="PF00884"/>
    </source>
</evidence>
<dbReference type="InterPro" id="IPR017850">
    <property type="entry name" value="Alkaline_phosphatase_core_sf"/>
</dbReference>